<protein>
    <submittedName>
        <fullName evidence="1">Uncharacterized protein</fullName>
    </submittedName>
</protein>
<evidence type="ECO:0000313" key="2">
    <source>
        <dbReference type="Proteomes" id="UP001234297"/>
    </source>
</evidence>
<evidence type="ECO:0000313" key="1">
    <source>
        <dbReference type="EMBL" id="KAJ8625307.1"/>
    </source>
</evidence>
<proteinExistence type="predicted"/>
<dbReference type="Proteomes" id="UP001234297">
    <property type="component" value="Chromosome 11"/>
</dbReference>
<comment type="caution">
    <text evidence="1">The sequence shown here is derived from an EMBL/GenBank/DDBJ whole genome shotgun (WGS) entry which is preliminary data.</text>
</comment>
<accession>A0ACC2KWU4</accession>
<name>A0ACC2KWU4_PERAE</name>
<sequence length="488" mass="54048">MLELGDTLSLASHVAWDRIDMWELKDFHDGKWVKRLSIGVECLTNLGSLPFAGRAPGVGESLDKVFLLGNLKDGEVILFEYNWIHCSGIYAYDFKNQITREFEDCIHLRLNPQRPHLHSLSPPKPHLERFSNQVEIEKMAGNSDNHITHVLFCGPYWPASQNYTRDYLRSHPYIQVDDVPLDDVPDVIDKYHLCVVKNLRLDSKVIARAKQMKLIMQFGVGLEGVDVVAATHCGIKVARIPGNVTGNSASCAEMAIYLILGLLKKQKEMEAVLKTKRLGEPVGETLLGKTVFIMGFGAIGRDLAKRLRPFGVRILATKRSWALEQPESNQSNGFAARSPTLSMESDGNDSLVDKRGGPENLFEFAREADIVVTCLALNPETAGIVNQKFLSSMRQGSLLVNIARGGLLDYESVKHHLESGHLGGLALDVTWTEPFDPEDPILKFPNVLVTPHVAGVTEFSYRTMAKVVGDCALQLHAGDPLTGIGFVN</sequence>
<reference evidence="1 2" key="1">
    <citation type="journal article" date="2022" name="Hortic Res">
        <title>A haplotype resolved chromosomal level avocado genome allows analysis of novel avocado genes.</title>
        <authorList>
            <person name="Nath O."/>
            <person name="Fletcher S.J."/>
            <person name="Hayward A."/>
            <person name="Shaw L.M."/>
            <person name="Masouleh A.K."/>
            <person name="Furtado A."/>
            <person name="Henry R.J."/>
            <person name="Mitter N."/>
        </authorList>
    </citation>
    <scope>NUCLEOTIDE SEQUENCE [LARGE SCALE GENOMIC DNA]</scope>
    <source>
        <strain evidence="2">cv. Hass</strain>
    </source>
</reference>
<keyword evidence="2" id="KW-1185">Reference proteome</keyword>
<gene>
    <name evidence="1" type="ORF">MRB53_033837</name>
</gene>
<dbReference type="EMBL" id="CM056819">
    <property type="protein sequence ID" value="KAJ8625307.1"/>
    <property type="molecule type" value="Genomic_DNA"/>
</dbReference>
<organism evidence="1 2">
    <name type="scientific">Persea americana</name>
    <name type="common">Avocado</name>
    <dbReference type="NCBI Taxonomy" id="3435"/>
    <lineage>
        <taxon>Eukaryota</taxon>
        <taxon>Viridiplantae</taxon>
        <taxon>Streptophyta</taxon>
        <taxon>Embryophyta</taxon>
        <taxon>Tracheophyta</taxon>
        <taxon>Spermatophyta</taxon>
        <taxon>Magnoliopsida</taxon>
        <taxon>Magnoliidae</taxon>
        <taxon>Laurales</taxon>
        <taxon>Lauraceae</taxon>
        <taxon>Persea</taxon>
    </lineage>
</organism>